<keyword evidence="1" id="KW-1133">Transmembrane helix</keyword>
<comment type="caution">
    <text evidence="2">The sequence shown here is derived from an EMBL/GenBank/DDBJ whole genome shotgun (WGS) entry which is preliminary data.</text>
</comment>
<evidence type="ECO:0000313" key="2">
    <source>
        <dbReference type="EMBL" id="KAA8579443.1"/>
    </source>
</evidence>
<protein>
    <submittedName>
        <fullName evidence="2">Uncharacterized protein</fullName>
    </submittedName>
</protein>
<keyword evidence="1" id="KW-0812">Transmembrane</keyword>
<dbReference type="EMBL" id="VOFY01000024">
    <property type="protein sequence ID" value="KAA8579443.1"/>
    <property type="molecule type" value="Genomic_DNA"/>
</dbReference>
<proteinExistence type="predicted"/>
<dbReference type="AlphaFoldDB" id="A0A5J5CEH7"/>
<accession>A0A5J5CEH7</accession>
<name>A0A5J5CEH7_9PERO</name>
<evidence type="ECO:0000313" key="3">
    <source>
        <dbReference type="Proteomes" id="UP000327493"/>
    </source>
</evidence>
<gene>
    <name evidence="2" type="ORF">FQN60_006536</name>
</gene>
<organism evidence="2 3">
    <name type="scientific">Etheostoma spectabile</name>
    <name type="common">orangethroat darter</name>
    <dbReference type="NCBI Taxonomy" id="54343"/>
    <lineage>
        <taxon>Eukaryota</taxon>
        <taxon>Metazoa</taxon>
        <taxon>Chordata</taxon>
        <taxon>Craniata</taxon>
        <taxon>Vertebrata</taxon>
        <taxon>Euteleostomi</taxon>
        <taxon>Actinopterygii</taxon>
        <taxon>Neopterygii</taxon>
        <taxon>Teleostei</taxon>
        <taxon>Neoteleostei</taxon>
        <taxon>Acanthomorphata</taxon>
        <taxon>Eupercaria</taxon>
        <taxon>Perciformes</taxon>
        <taxon>Percoidei</taxon>
        <taxon>Percidae</taxon>
        <taxon>Etheostomatinae</taxon>
        <taxon>Etheostoma</taxon>
    </lineage>
</organism>
<dbReference type="Proteomes" id="UP000327493">
    <property type="component" value="Chromosome 24"/>
</dbReference>
<sequence>MSPILRRNKTPFGVWLFFLGPVDRCGAAVSYRCCSDLVLLSFILLPDAVGAHLFVVLLQGGHVLSGLRELPLLHPLSHVPVDEGPLGVHQVELVVEASPGLGDGGGVAQHAHGPLHLGQVSSRNHGGRLVVDAHLEACGTPVHKLDGALGFDGGDGRVDVFGDYVAAVQEAAGHVFAVTRVAFHHLIGRLEAGVAARDRPSPRR</sequence>
<feature type="transmembrane region" description="Helical" evidence="1">
    <location>
        <begin position="37"/>
        <end position="58"/>
    </location>
</feature>
<keyword evidence="1" id="KW-0472">Membrane</keyword>
<reference evidence="2 3" key="1">
    <citation type="submission" date="2019-08" db="EMBL/GenBank/DDBJ databases">
        <title>A chromosome-level genome assembly, high-density linkage maps, and genome scans reveal the genomic architecture of hybrid incompatibilities underlying speciation via character displacement in darters (Percidae: Etheostominae).</title>
        <authorList>
            <person name="Moran R.L."/>
            <person name="Catchen J.M."/>
            <person name="Fuller R.C."/>
        </authorList>
    </citation>
    <scope>NUCLEOTIDE SEQUENCE [LARGE SCALE GENOMIC DNA]</scope>
    <source>
        <strain evidence="2">EspeVRDwgs_2016</strain>
        <tissue evidence="2">Muscle</tissue>
    </source>
</reference>
<evidence type="ECO:0000256" key="1">
    <source>
        <dbReference type="SAM" id="Phobius"/>
    </source>
</evidence>
<keyword evidence="3" id="KW-1185">Reference proteome</keyword>